<organism evidence="1 2">
    <name type="scientific">Macrosiphum euphorbiae</name>
    <name type="common">potato aphid</name>
    <dbReference type="NCBI Taxonomy" id="13131"/>
    <lineage>
        <taxon>Eukaryota</taxon>
        <taxon>Metazoa</taxon>
        <taxon>Ecdysozoa</taxon>
        <taxon>Arthropoda</taxon>
        <taxon>Hexapoda</taxon>
        <taxon>Insecta</taxon>
        <taxon>Pterygota</taxon>
        <taxon>Neoptera</taxon>
        <taxon>Paraneoptera</taxon>
        <taxon>Hemiptera</taxon>
        <taxon>Sternorrhyncha</taxon>
        <taxon>Aphidomorpha</taxon>
        <taxon>Aphidoidea</taxon>
        <taxon>Aphididae</taxon>
        <taxon>Macrosiphini</taxon>
        <taxon>Macrosiphum</taxon>
    </lineage>
</organism>
<name>A0AAV0W5L8_9HEMI</name>
<dbReference type="EMBL" id="CARXXK010000001">
    <property type="protein sequence ID" value="CAI6351057.1"/>
    <property type="molecule type" value="Genomic_DNA"/>
</dbReference>
<keyword evidence="2" id="KW-1185">Reference proteome</keyword>
<dbReference type="Proteomes" id="UP001160148">
    <property type="component" value="Unassembled WGS sequence"/>
</dbReference>
<proteinExistence type="predicted"/>
<protein>
    <submittedName>
        <fullName evidence="1">Uncharacterized protein</fullName>
    </submittedName>
</protein>
<comment type="caution">
    <text evidence="1">The sequence shown here is derived from an EMBL/GenBank/DDBJ whole genome shotgun (WGS) entry which is preliminary data.</text>
</comment>
<evidence type="ECO:0000313" key="2">
    <source>
        <dbReference type="Proteomes" id="UP001160148"/>
    </source>
</evidence>
<gene>
    <name evidence="1" type="ORF">MEUPH1_LOCUS7443</name>
</gene>
<accession>A0AAV0W5L8</accession>
<sequence length="72" mass="8015">MAVANREVVKTINMHSHEPSAAKVAADKIVTKIKKRAIETQESTFQVINECTQYSDVTFQGALLNQQALKKL</sequence>
<evidence type="ECO:0000313" key="1">
    <source>
        <dbReference type="EMBL" id="CAI6351057.1"/>
    </source>
</evidence>
<reference evidence="1 2" key="1">
    <citation type="submission" date="2023-01" db="EMBL/GenBank/DDBJ databases">
        <authorList>
            <person name="Whitehead M."/>
        </authorList>
    </citation>
    <scope>NUCLEOTIDE SEQUENCE [LARGE SCALE GENOMIC DNA]</scope>
</reference>
<dbReference type="AlphaFoldDB" id="A0AAV0W5L8"/>